<dbReference type="PANTHER" id="PTHR40074">
    <property type="entry name" value="O-ACETYLTRANSFERASE WECH"/>
    <property type="match status" value="1"/>
</dbReference>
<evidence type="ECO:0000256" key="7">
    <source>
        <dbReference type="SAM" id="Phobius"/>
    </source>
</evidence>
<feature type="transmembrane region" description="Helical" evidence="7">
    <location>
        <begin position="192"/>
        <end position="211"/>
    </location>
</feature>
<feature type="transmembrane region" description="Helical" evidence="7">
    <location>
        <begin position="89"/>
        <end position="110"/>
    </location>
</feature>
<keyword evidence="10" id="KW-1185">Reference proteome</keyword>
<evidence type="ECO:0000256" key="4">
    <source>
        <dbReference type="ARBA" id="ARBA00022692"/>
    </source>
</evidence>
<evidence type="ECO:0000313" key="10">
    <source>
        <dbReference type="Proteomes" id="UP001215398"/>
    </source>
</evidence>
<feature type="transmembrane region" description="Helical" evidence="7">
    <location>
        <begin position="162"/>
        <end position="180"/>
    </location>
</feature>
<reference evidence="9 10" key="1">
    <citation type="submission" date="2023-01" db="EMBL/GenBank/DDBJ databases">
        <title>Exploring GABA producing Bacteroides strains toward improving mental health.</title>
        <authorList>
            <person name="Yousuf B."/>
            <person name="Bouhlel N.E."/>
            <person name="Mottawea W."/>
            <person name="Hammami R."/>
        </authorList>
    </citation>
    <scope>NUCLEOTIDE SEQUENCE [LARGE SCALE GENOMIC DNA]</scope>
    <source>
        <strain evidence="9 10">UO.H1054</strain>
    </source>
</reference>
<feature type="transmembrane region" description="Helical" evidence="7">
    <location>
        <begin position="322"/>
        <end position="347"/>
    </location>
</feature>
<keyword evidence="9" id="KW-0808">Transferase</keyword>
<evidence type="ECO:0000259" key="8">
    <source>
        <dbReference type="Pfam" id="PF01757"/>
    </source>
</evidence>
<dbReference type="Proteomes" id="UP001215398">
    <property type="component" value="Unassembled WGS sequence"/>
</dbReference>
<organism evidence="9 10">
    <name type="scientific">Bacteroides zhangwenhongii</name>
    <dbReference type="NCBI Taxonomy" id="2650157"/>
    <lineage>
        <taxon>Bacteria</taxon>
        <taxon>Pseudomonadati</taxon>
        <taxon>Bacteroidota</taxon>
        <taxon>Bacteroidia</taxon>
        <taxon>Bacteroidales</taxon>
        <taxon>Bacteroidaceae</taxon>
        <taxon>Bacteroides</taxon>
    </lineage>
</organism>
<dbReference type="RefSeq" id="WP_272720455.1">
    <property type="nucleotide sequence ID" value="NZ_JAQPYS010000056.1"/>
</dbReference>
<keyword evidence="5 7" id="KW-1133">Transmembrane helix</keyword>
<keyword evidence="6 7" id="KW-0472">Membrane</keyword>
<keyword evidence="3" id="KW-1003">Cell membrane</keyword>
<name>A0ABT5H8U1_9BACE</name>
<evidence type="ECO:0000256" key="1">
    <source>
        <dbReference type="ARBA" id="ARBA00004651"/>
    </source>
</evidence>
<evidence type="ECO:0000256" key="5">
    <source>
        <dbReference type="ARBA" id="ARBA00022989"/>
    </source>
</evidence>
<dbReference type="InterPro" id="IPR002656">
    <property type="entry name" value="Acyl_transf_3_dom"/>
</dbReference>
<feature type="transmembrane region" description="Helical" evidence="7">
    <location>
        <begin position="223"/>
        <end position="242"/>
    </location>
</feature>
<gene>
    <name evidence="9" type="ORF">PQG98_10245</name>
</gene>
<protein>
    <submittedName>
        <fullName evidence="9">Acyltransferase</fullName>
    </submittedName>
</protein>
<feature type="transmembrane region" description="Helical" evidence="7">
    <location>
        <begin position="258"/>
        <end position="278"/>
    </location>
</feature>
<dbReference type="GO" id="GO:0016746">
    <property type="term" value="F:acyltransferase activity"/>
    <property type="evidence" value="ECO:0007669"/>
    <property type="project" value="UniProtKB-KW"/>
</dbReference>
<comment type="caution">
    <text evidence="9">The sequence shown here is derived from an EMBL/GenBank/DDBJ whole genome shotgun (WGS) entry which is preliminary data.</text>
</comment>
<feature type="domain" description="Acyltransferase 3" evidence="8">
    <location>
        <begin position="7"/>
        <end position="339"/>
    </location>
</feature>
<evidence type="ECO:0000256" key="3">
    <source>
        <dbReference type="ARBA" id="ARBA00022475"/>
    </source>
</evidence>
<dbReference type="EMBL" id="JAQPYS010000056">
    <property type="protein sequence ID" value="MDC7136715.1"/>
    <property type="molecule type" value="Genomic_DNA"/>
</dbReference>
<dbReference type="PANTHER" id="PTHR40074:SF2">
    <property type="entry name" value="O-ACETYLTRANSFERASE WECH"/>
    <property type="match status" value="1"/>
</dbReference>
<keyword evidence="4 7" id="KW-0812">Transmembrane</keyword>
<comment type="similarity">
    <text evidence="2">Belongs to the acyltransferase 3 family.</text>
</comment>
<sequence length="355" mass="41204">MEQKRIVFLDYLRAAACFLVVMVHANETFYGTDGILVRSEEQRLWMAIWDGVSRISVPLFIITSSYLLVPMKENMGWGEFFKRRFLRIIPPMIVFMVIYSLFPAITGTQSWEQALDTLYRIPLNFPENAFQLWFMYPLIGLYLLIPILSPWLRTATARQEQFFIALWLITTCLPFVNQYYGDVLGQCWWNQYYMLYDFSGYPGYLVLGHYIKRHLNWSKPQRLMIGSLSLLAGWAFTVLYFYQTVIPGTHQELEVIEFAWSFCIINCVVATFGAFLLFTTIECPGMLFGLVQNISLNSYGLYLMHLLWLTLWAPLLQPALPVGIAIPAIAIATWVSSYLTTWLISFLPGKRWIVG</sequence>
<accession>A0ABT5H8U1</accession>
<comment type="subcellular location">
    <subcellularLocation>
        <location evidence="1">Cell membrane</location>
        <topology evidence="1">Multi-pass membrane protein</topology>
    </subcellularLocation>
</comment>
<evidence type="ECO:0000256" key="2">
    <source>
        <dbReference type="ARBA" id="ARBA00007400"/>
    </source>
</evidence>
<evidence type="ECO:0000313" key="9">
    <source>
        <dbReference type="EMBL" id="MDC7136715.1"/>
    </source>
</evidence>
<keyword evidence="9" id="KW-0012">Acyltransferase</keyword>
<proteinExistence type="inferred from homology"/>
<evidence type="ECO:0000256" key="6">
    <source>
        <dbReference type="ARBA" id="ARBA00023136"/>
    </source>
</evidence>
<feature type="transmembrane region" description="Helical" evidence="7">
    <location>
        <begin position="7"/>
        <end position="25"/>
    </location>
</feature>
<dbReference type="Pfam" id="PF01757">
    <property type="entry name" value="Acyl_transf_3"/>
    <property type="match status" value="1"/>
</dbReference>
<feature type="transmembrane region" description="Helical" evidence="7">
    <location>
        <begin position="130"/>
        <end position="150"/>
    </location>
</feature>
<feature type="transmembrane region" description="Helical" evidence="7">
    <location>
        <begin position="45"/>
        <end position="69"/>
    </location>
</feature>